<evidence type="ECO:0000313" key="1">
    <source>
        <dbReference type="EMBL" id="KAF2435557.1"/>
    </source>
</evidence>
<keyword evidence="2" id="KW-1185">Reference proteome</keyword>
<protein>
    <submittedName>
        <fullName evidence="1">Uncharacterized protein</fullName>
    </submittedName>
</protein>
<proteinExistence type="predicted"/>
<comment type="caution">
    <text evidence="1">The sequence shown here is derived from an EMBL/GenBank/DDBJ whole genome shotgun (WGS) entry which is preliminary data.</text>
</comment>
<gene>
    <name evidence="1" type="ORF">EJ08DRAFT_645844</name>
</gene>
<sequence length="167" mass="18217">METDTITSLFQTQPSPIARKDSGIADVTSQLNSFEGFSDEAEADKEVSPSTPSTPITITFTPSQGSTCLSLYPRTKSFTYTSKISPSACLASTPDHQEWRITSSVDRFTFERLNGEGETVETFKNCAVRIGSPVLRRGSSADYGRRLSIGHFSFGISGMRLPSSPSW</sequence>
<name>A0A9P4P1I6_9PEZI</name>
<dbReference type="AlphaFoldDB" id="A0A9P4P1I6"/>
<dbReference type="OrthoDB" id="3914314at2759"/>
<evidence type="ECO:0000313" key="2">
    <source>
        <dbReference type="Proteomes" id="UP000800235"/>
    </source>
</evidence>
<dbReference type="Proteomes" id="UP000800235">
    <property type="component" value="Unassembled WGS sequence"/>
</dbReference>
<reference evidence="1" key="1">
    <citation type="journal article" date="2020" name="Stud. Mycol.">
        <title>101 Dothideomycetes genomes: a test case for predicting lifestyles and emergence of pathogens.</title>
        <authorList>
            <person name="Haridas S."/>
            <person name="Albert R."/>
            <person name="Binder M."/>
            <person name="Bloem J."/>
            <person name="Labutti K."/>
            <person name="Salamov A."/>
            <person name="Andreopoulos B."/>
            <person name="Baker S."/>
            <person name="Barry K."/>
            <person name="Bills G."/>
            <person name="Bluhm B."/>
            <person name="Cannon C."/>
            <person name="Castanera R."/>
            <person name="Culley D."/>
            <person name="Daum C."/>
            <person name="Ezra D."/>
            <person name="Gonzalez J."/>
            <person name="Henrissat B."/>
            <person name="Kuo A."/>
            <person name="Liang C."/>
            <person name="Lipzen A."/>
            <person name="Lutzoni F."/>
            <person name="Magnuson J."/>
            <person name="Mondo S."/>
            <person name="Nolan M."/>
            <person name="Ohm R."/>
            <person name="Pangilinan J."/>
            <person name="Park H.-J."/>
            <person name="Ramirez L."/>
            <person name="Alfaro M."/>
            <person name="Sun H."/>
            <person name="Tritt A."/>
            <person name="Yoshinaga Y."/>
            <person name="Zwiers L.-H."/>
            <person name="Turgeon B."/>
            <person name="Goodwin S."/>
            <person name="Spatafora J."/>
            <person name="Crous P."/>
            <person name="Grigoriev I."/>
        </authorList>
    </citation>
    <scope>NUCLEOTIDE SEQUENCE</scope>
    <source>
        <strain evidence="1">CBS 130266</strain>
    </source>
</reference>
<dbReference type="EMBL" id="MU007013">
    <property type="protein sequence ID" value="KAF2435557.1"/>
    <property type="molecule type" value="Genomic_DNA"/>
</dbReference>
<accession>A0A9P4P1I6</accession>
<organism evidence="1 2">
    <name type="scientific">Tothia fuscella</name>
    <dbReference type="NCBI Taxonomy" id="1048955"/>
    <lineage>
        <taxon>Eukaryota</taxon>
        <taxon>Fungi</taxon>
        <taxon>Dikarya</taxon>
        <taxon>Ascomycota</taxon>
        <taxon>Pezizomycotina</taxon>
        <taxon>Dothideomycetes</taxon>
        <taxon>Pleosporomycetidae</taxon>
        <taxon>Venturiales</taxon>
        <taxon>Cylindrosympodiaceae</taxon>
        <taxon>Tothia</taxon>
    </lineage>
</organism>